<dbReference type="FunFam" id="3.40.50.10810:FF:000020">
    <property type="entry name" value="DNA repair and recombination protein RAD54B"/>
    <property type="match status" value="1"/>
</dbReference>
<gene>
    <name evidence="8" type="primary">RAD54B</name>
    <name evidence="8" type="synonym">LOC109883294</name>
</gene>
<dbReference type="SMART" id="SM00487">
    <property type="entry name" value="DEXDc"/>
    <property type="match status" value="1"/>
</dbReference>
<evidence type="ECO:0000256" key="2">
    <source>
        <dbReference type="ARBA" id="ARBA00022801"/>
    </source>
</evidence>
<dbReference type="InterPro" id="IPR001650">
    <property type="entry name" value="Helicase_C-like"/>
</dbReference>
<dbReference type="PANTHER" id="PTHR45629">
    <property type="entry name" value="SNF2/RAD54 FAMILY MEMBER"/>
    <property type="match status" value="1"/>
</dbReference>
<dbReference type="PROSITE" id="PS51194">
    <property type="entry name" value="HELICASE_CTER"/>
    <property type="match status" value="1"/>
</dbReference>
<dbReference type="Gene3D" id="1.20.120.850">
    <property type="entry name" value="SWI2/SNF2 ATPases, N-terminal domain"/>
    <property type="match status" value="1"/>
</dbReference>
<feature type="compositionally biased region" description="Polar residues" evidence="5">
    <location>
        <begin position="1"/>
        <end position="11"/>
    </location>
</feature>
<evidence type="ECO:0000256" key="4">
    <source>
        <dbReference type="ARBA" id="ARBA00022840"/>
    </source>
</evidence>
<dbReference type="InterPro" id="IPR000330">
    <property type="entry name" value="SNF2_N"/>
</dbReference>
<dbReference type="AlphaFoldDB" id="A0A8C7HU89"/>
<accession>A0A8C7HU89</accession>
<feature type="region of interest" description="Disordered" evidence="5">
    <location>
        <begin position="1"/>
        <end position="35"/>
    </location>
</feature>
<dbReference type="Proteomes" id="UP000694557">
    <property type="component" value="Unassembled WGS sequence"/>
</dbReference>
<dbReference type="SUPFAM" id="SSF52540">
    <property type="entry name" value="P-loop containing nucleoside triphosphate hydrolases"/>
    <property type="match status" value="2"/>
</dbReference>
<feature type="region of interest" description="Disordered" evidence="5">
    <location>
        <begin position="813"/>
        <end position="835"/>
    </location>
</feature>
<dbReference type="PROSITE" id="PS51192">
    <property type="entry name" value="HELICASE_ATP_BIND_1"/>
    <property type="match status" value="1"/>
</dbReference>
<feature type="domain" description="Helicase ATP-binding" evidence="6">
    <location>
        <begin position="295"/>
        <end position="461"/>
    </location>
</feature>
<dbReference type="GO" id="GO:0004386">
    <property type="term" value="F:helicase activity"/>
    <property type="evidence" value="ECO:0007669"/>
    <property type="project" value="UniProtKB-KW"/>
</dbReference>
<dbReference type="GO" id="GO:0007131">
    <property type="term" value="P:reciprocal meiotic recombination"/>
    <property type="evidence" value="ECO:0007669"/>
    <property type="project" value="TreeGrafter"/>
</dbReference>
<dbReference type="InterPro" id="IPR049730">
    <property type="entry name" value="SNF2/RAD54-like_C"/>
</dbReference>
<evidence type="ECO:0000259" key="6">
    <source>
        <dbReference type="PROSITE" id="PS51192"/>
    </source>
</evidence>
<dbReference type="GeneTree" id="ENSGT00940000156966"/>
<keyword evidence="2" id="KW-0378">Hydrolase</keyword>
<dbReference type="Gene3D" id="3.40.50.10810">
    <property type="entry name" value="Tandem AAA-ATPase domain"/>
    <property type="match status" value="1"/>
</dbReference>
<keyword evidence="4" id="KW-0067">ATP-binding</keyword>
<name>A0A8C7HU89_ONCKI</name>
<evidence type="ECO:0000256" key="3">
    <source>
        <dbReference type="ARBA" id="ARBA00022806"/>
    </source>
</evidence>
<dbReference type="GO" id="GO:0005634">
    <property type="term" value="C:nucleus"/>
    <property type="evidence" value="ECO:0007669"/>
    <property type="project" value="TreeGrafter"/>
</dbReference>
<dbReference type="Ensembl" id="ENSOKIT00005063843.1">
    <property type="protein sequence ID" value="ENSOKIP00005060056.1"/>
    <property type="gene ID" value="ENSOKIG00005025466.1"/>
</dbReference>
<organism evidence="8 9">
    <name type="scientific">Oncorhynchus kisutch</name>
    <name type="common">Coho salmon</name>
    <name type="synonym">Salmo kisutch</name>
    <dbReference type="NCBI Taxonomy" id="8019"/>
    <lineage>
        <taxon>Eukaryota</taxon>
        <taxon>Metazoa</taxon>
        <taxon>Chordata</taxon>
        <taxon>Craniata</taxon>
        <taxon>Vertebrata</taxon>
        <taxon>Euteleostomi</taxon>
        <taxon>Actinopterygii</taxon>
        <taxon>Neopterygii</taxon>
        <taxon>Teleostei</taxon>
        <taxon>Protacanthopterygii</taxon>
        <taxon>Salmoniformes</taxon>
        <taxon>Salmonidae</taxon>
        <taxon>Salmoninae</taxon>
        <taxon>Oncorhynchus</taxon>
    </lineage>
</organism>
<dbReference type="InterPro" id="IPR038718">
    <property type="entry name" value="SNF2-like_sf"/>
</dbReference>
<evidence type="ECO:0000313" key="8">
    <source>
        <dbReference type="Ensembl" id="ENSOKIP00005060056.1"/>
    </source>
</evidence>
<protein>
    <submittedName>
        <fullName evidence="8">RAD54 homolog B</fullName>
    </submittedName>
</protein>
<dbReference type="InterPro" id="IPR050496">
    <property type="entry name" value="SNF2_RAD54_helicase_repair"/>
</dbReference>
<evidence type="ECO:0000256" key="5">
    <source>
        <dbReference type="SAM" id="MobiDB-lite"/>
    </source>
</evidence>
<dbReference type="SMART" id="SM00490">
    <property type="entry name" value="HELICc"/>
    <property type="match status" value="1"/>
</dbReference>
<dbReference type="PANTHER" id="PTHR45629:SF7">
    <property type="entry name" value="DNA EXCISION REPAIR PROTEIN ERCC-6-RELATED"/>
    <property type="match status" value="1"/>
</dbReference>
<feature type="domain" description="Helicase C-terminal" evidence="7">
    <location>
        <begin position="623"/>
        <end position="787"/>
    </location>
</feature>
<proteinExistence type="predicted"/>
<dbReference type="InterPro" id="IPR014001">
    <property type="entry name" value="Helicase_ATP-bd"/>
</dbReference>
<dbReference type="Pfam" id="PF00271">
    <property type="entry name" value="Helicase_C"/>
    <property type="match status" value="1"/>
</dbReference>
<dbReference type="GO" id="GO:0015616">
    <property type="term" value="F:DNA translocase activity"/>
    <property type="evidence" value="ECO:0007669"/>
    <property type="project" value="TreeGrafter"/>
</dbReference>
<reference evidence="8" key="1">
    <citation type="submission" date="2025-08" db="UniProtKB">
        <authorList>
            <consortium name="Ensembl"/>
        </authorList>
    </citation>
    <scope>IDENTIFICATION</scope>
</reference>
<dbReference type="InterPro" id="IPR027417">
    <property type="entry name" value="P-loop_NTPase"/>
</dbReference>
<feature type="region of interest" description="Disordered" evidence="5">
    <location>
        <begin position="194"/>
        <end position="239"/>
    </location>
</feature>
<evidence type="ECO:0000313" key="9">
    <source>
        <dbReference type="Proteomes" id="UP000694557"/>
    </source>
</evidence>
<dbReference type="FunFam" id="3.40.50.300:FF:000332">
    <property type="entry name" value="DNA repair and recombination protein RAD54-like"/>
    <property type="match status" value="1"/>
</dbReference>
<keyword evidence="9" id="KW-1185">Reference proteome</keyword>
<reference evidence="8" key="2">
    <citation type="submission" date="2025-09" db="UniProtKB">
        <authorList>
            <consortium name="Ensembl"/>
        </authorList>
    </citation>
    <scope>IDENTIFICATION</scope>
</reference>
<dbReference type="GO" id="GO:0000724">
    <property type="term" value="P:double-strand break repair via homologous recombination"/>
    <property type="evidence" value="ECO:0007669"/>
    <property type="project" value="TreeGrafter"/>
</dbReference>
<dbReference type="CDD" id="cd18793">
    <property type="entry name" value="SF2_C_SNF"/>
    <property type="match status" value="1"/>
</dbReference>
<sequence length="879" mass="96442">MRRSGAPSQVFGNMAKKPRFVPPGASLAGRPDPPVGTLLEPEPLAPKLSPVNVLYKVNTRSTSLSSLATNVTPITIVSPAGCCGPVGAGSGSGAGSDGPRYFSVMWCKASGRKHKRWQGDAVLVTRGRTATLKDMEGKDIGKGSGYKVSELASLGEGETLMIGAKQVEVMGLISELNYNKGRCFLDVHVEKEEPKISAPPPSQRPASKPFCRPTLLGGETDRGVAKPQEEGPCKPRHDPLAPGAIVMPRPSTNHQWTYNKAGLPLVDVVVDPYLTSHLRPHQRDGLLFLYECVMGMRATCRYGAILADEMGLGKTLQSVALTWTLLKQGPYGGKPVAKLVLVVAPGSLVQNWGAEFKKWLGRERINVYTVNQDHRVELFAASPLHSVLVISYEMLLRSLEVQKLEFGLVICDEGHRLKNSSIKTSSALSGLSCTRRVILTGTPVQNDLQEFYAIIEFVNPGILGSSAAYRKVYEEPILRSRQPICTEEERVLGEERAAELSRLTGLFILRRTQEIINRYLPPRLDWTVFCSPSPLQRELYQALLSHRVIRACLQGSTQTHTHLACITALKKLCNHPGLLYSTVQERSDGGSAEGSLYEGLRGVFPESYSSGGFSTADSGKLLVLSDLLTTIHHLSPTDRVVLVSNYTQTLDLLQDLCVHLGYTYCRLDGNTPTIQRQRLVDNFNSPHSAHFLFLLSSKAGGVGLNLIGASHLVLYDIDWNPANDIQAMSRVWRDGQKKTVHIYRLLTAGTIEERIFQRQVSKQGLSGTVVDLGKGAEHTSFSSNELRDLFSLTGTPCLTHDLLHCSCKGEDEAPASDRPCQLGRQGDRGGPGQKHLSMSELMQWRHFAGDTHTFRDAYLDHARTHISFAFQSTISHTTQ</sequence>
<keyword evidence="3" id="KW-0347">Helicase</keyword>
<feature type="compositionally biased region" description="Basic and acidic residues" evidence="5">
    <location>
        <begin position="219"/>
        <end position="239"/>
    </location>
</feature>
<evidence type="ECO:0000259" key="7">
    <source>
        <dbReference type="PROSITE" id="PS51194"/>
    </source>
</evidence>
<dbReference type="Gene3D" id="3.40.50.300">
    <property type="entry name" value="P-loop containing nucleotide triphosphate hydrolases"/>
    <property type="match status" value="1"/>
</dbReference>
<evidence type="ECO:0000256" key="1">
    <source>
        <dbReference type="ARBA" id="ARBA00022741"/>
    </source>
</evidence>
<dbReference type="GO" id="GO:0005524">
    <property type="term" value="F:ATP binding"/>
    <property type="evidence" value="ECO:0007669"/>
    <property type="project" value="UniProtKB-KW"/>
</dbReference>
<dbReference type="Pfam" id="PF00176">
    <property type="entry name" value="SNF2-rel_dom"/>
    <property type="match status" value="1"/>
</dbReference>
<keyword evidence="1" id="KW-0547">Nucleotide-binding</keyword>
<dbReference type="GO" id="GO:0016787">
    <property type="term" value="F:hydrolase activity"/>
    <property type="evidence" value="ECO:0007669"/>
    <property type="project" value="UniProtKB-KW"/>
</dbReference>